<name>A0ABV9FGX1_9BACL</name>
<dbReference type="SUPFAM" id="SSF56300">
    <property type="entry name" value="Metallo-dependent phosphatases"/>
    <property type="match status" value="1"/>
</dbReference>
<keyword evidence="2" id="KW-0378">Hydrolase</keyword>
<dbReference type="Proteomes" id="UP001596028">
    <property type="component" value="Unassembled WGS sequence"/>
</dbReference>
<dbReference type="InterPro" id="IPR036907">
    <property type="entry name" value="5'-Nucleotdase_C_sf"/>
</dbReference>
<dbReference type="PROSITE" id="PS00785">
    <property type="entry name" value="5_NUCLEOTIDASE_1"/>
    <property type="match status" value="1"/>
</dbReference>
<dbReference type="InterPro" id="IPR004843">
    <property type="entry name" value="Calcineurin-like_PHP"/>
</dbReference>
<dbReference type="RefSeq" id="WP_378099562.1">
    <property type="nucleotide sequence ID" value="NZ_JBHSEP010000016.1"/>
</dbReference>
<feature type="domain" description="Calcineurin-like phosphoesterase" evidence="3">
    <location>
        <begin position="7"/>
        <end position="204"/>
    </location>
</feature>
<evidence type="ECO:0000259" key="3">
    <source>
        <dbReference type="Pfam" id="PF00149"/>
    </source>
</evidence>
<dbReference type="InterPro" id="IPR008334">
    <property type="entry name" value="5'-Nucleotdase_C"/>
</dbReference>
<accession>A0ABV9FGX1</accession>
<evidence type="ECO:0000313" key="5">
    <source>
        <dbReference type="EMBL" id="MFC4600463.1"/>
    </source>
</evidence>
<dbReference type="EMBL" id="JBHSEP010000016">
    <property type="protein sequence ID" value="MFC4600463.1"/>
    <property type="molecule type" value="Genomic_DNA"/>
</dbReference>
<dbReference type="PANTHER" id="PTHR11575">
    <property type="entry name" value="5'-NUCLEOTIDASE-RELATED"/>
    <property type="match status" value="1"/>
</dbReference>
<dbReference type="InterPro" id="IPR029052">
    <property type="entry name" value="Metallo-depent_PP-like"/>
</dbReference>
<feature type="domain" description="5'-Nucleotidase C-terminal" evidence="4">
    <location>
        <begin position="290"/>
        <end position="431"/>
    </location>
</feature>
<dbReference type="InterPro" id="IPR006146">
    <property type="entry name" value="5'-Nucleotdase_CS"/>
</dbReference>
<evidence type="ECO:0000256" key="2">
    <source>
        <dbReference type="RuleBase" id="RU362119"/>
    </source>
</evidence>
<evidence type="ECO:0000313" key="6">
    <source>
        <dbReference type="Proteomes" id="UP001596028"/>
    </source>
</evidence>
<dbReference type="InterPro" id="IPR006179">
    <property type="entry name" value="5_nucleotidase/apyrase"/>
</dbReference>
<dbReference type="Pfam" id="PF02872">
    <property type="entry name" value="5_nucleotid_C"/>
    <property type="match status" value="1"/>
</dbReference>
<gene>
    <name evidence="5" type="ORF">ACFO3S_19620</name>
</gene>
<proteinExistence type="inferred from homology"/>
<protein>
    <submittedName>
        <fullName evidence="5">Bifunctional metallophosphatase/5'-nucleotidase</fullName>
    </submittedName>
</protein>
<keyword evidence="2" id="KW-0547">Nucleotide-binding</keyword>
<organism evidence="5 6">
    <name type="scientific">Cohnella hongkongensis</name>
    <dbReference type="NCBI Taxonomy" id="178337"/>
    <lineage>
        <taxon>Bacteria</taxon>
        <taxon>Bacillati</taxon>
        <taxon>Bacillota</taxon>
        <taxon>Bacilli</taxon>
        <taxon>Bacillales</taxon>
        <taxon>Paenibacillaceae</taxon>
        <taxon>Cohnella</taxon>
    </lineage>
</organism>
<comment type="caution">
    <text evidence="5">The sequence shown here is derived from an EMBL/GenBank/DDBJ whole genome shotgun (WGS) entry which is preliminary data.</text>
</comment>
<dbReference type="SUPFAM" id="SSF55816">
    <property type="entry name" value="5'-nucleotidase (syn. UDP-sugar hydrolase), C-terminal domain"/>
    <property type="match status" value="1"/>
</dbReference>
<evidence type="ECO:0000256" key="1">
    <source>
        <dbReference type="ARBA" id="ARBA00022729"/>
    </source>
</evidence>
<dbReference type="PANTHER" id="PTHR11575:SF23">
    <property type="entry name" value="5-NUCLEOTIDASE FAMILY PROTEIN"/>
    <property type="match status" value="1"/>
</dbReference>
<dbReference type="Gene3D" id="3.60.21.10">
    <property type="match status" value="1"/>
</dbReference>
<dbReference type="CDD" id="cd00845">
    <property type="entry name" value="MPP_UshA_N_like"/>
    <property type="match status" value="1"/>
</dbReference>
<dbReference type="PRINTS" id="PR01607">
    <property type="entry name" value="APYRASEFAMLY"/>
</dbReference>
<evidence type="ECO:0000259" key="4">
    <source>
        <dbReference type="Pfam" id="PF02872"/>
    </source>
</evidence>
<sequence length="477" mass="52375">MNKVTVTLLHTNDLHSHLEETSKIAGYVAEVRARTDPNALIVVDSGDFLDRARLETEGTMAAVNRAAMEQIGYDAVLLGNNEGLSYTPDELERIFGGMFIPFVCANMTLSETGRPPSWMVPSLILERAGLRIGLIGLTAPFTDYYRLLGWEAGDPAAALRAEVERLKPETDAIVLLSHLGLGNDERIAASVQGVDLILGGHTHHLLEVPLIVSDVAIGAAGKFGAYIGHLELDFGADRKLVRVSGGCLPTEGMTPSADMERLVAAHREQAKSRMGRRLARLREPLPWRHDRESPLPTLLASAIRSMTGAEIALVNAGQLLEGLPAGDVTEEKIHAICPSPINPCVMRLPGRLLLKSLEECLLPEFQDLDIRGFGFRGRVLGTLCLDGMEVRADLRRPPYDRILDVRIGGAALDERREYTVATLDMFTFGVGYVALKEGRDVRYYLPEFIRDVLARSLNDDGLVARSKEPRWRYSAAP</sequence>
<dbReference type="Gene3D" id="3.90.780.10">
    <property type="entry name" value="5'-Nucleotidase, C-terminal domain"/>
    <property type="match status" value="1"/>
</dbReference>
<keyword evidence="6" id="KW-1185">Reference proteome</keyword>
<dbReference type="Pfam" id="PF00149">
    <property type="entry name" value="Metallophos"/>
    <property type="match status" value="1"/>
</dbReference>
<reference evidence="6" key="1">
    <citation type="journal article" date="2019" name="Int. J. Syst. Evol. Microbiol.">
        <title>The Global Catalogue of Microorganisms (GCM) 10K type strain sequencing project: providing services to taxonomists for standard genome sequencing and annotation.</title>
        <authorList>
            <consortium name="The Broad Institute Genomics Platform"/>
            <consortium name="The Broad Institute Genome Sequencing Center for Infectious Disease"/>
            <person name="Wu L."/>
            <person name="Ma J."/>
        </authorList>
    </citation>
    <scope>NUCLEOTIDE SEQUENCE [LARGE SCALE GENOMIC DNA]</scope>
    <source>
        <strain evidence="6">CCUG 49571</strain>
    </source>
</reference>
<keyword evidence="1" id="KW-0732">Signal</keyword>
<comment type="similarity">
    <text evidence="2">Belongs to the 5'-nucleotidase family.</text>
</comment>